<name>A0A090QPM1_9GAMM</name>
<dbReference type="InterPro" id="IPR043128">
    <property type="entry name" value="Rev_trsase/Diguanyl_cyclase"/>
</dbReference>
<dbReference type="Gene3D" id="3.30.70.270">
    <property type="match status" value="1"/>
</dbReference>
<dbReference type="InterPro" id="IPR000160">
    <property type="entry name" value="GGDEF_dom"/>
</dbReference>
<dbReference type="SUPFAM" id="SSF55073">
    <property type="entry name" value="Nucleotide cyclase"/>
    <property type="match status" value="1"/>
</dbReference>
<gene>
    <name evidence="2" type="ORF">JCM19237_2349</name>
</gene>
<accession>A0A090QPM1</accession>
<evidence type="ECO:0000259" key="1">
    <source>
        <dbReference type="PROSITE" id="PS50887"/>
    </source>
</evidence>
<dbReference type="Proteomes" id="UP000029227">
    <property type="component" value="Unassembled WGS sequence"/>
</dbReference>
<sequence length="44" mass="4909">MTVSQGIAQLEVNQRSSQLIEQADNHLYLAKAQGRNQFYAQATS</sequence>
<reference evidence="2 3" key="1">
    <citation type="journal article" date="2014" name="Genome Announc.">
        <title>Draft Genome Sequences of Two Vibrionaceae Species, Vibrio ponticus C121 and Photobacterium aphoticum C119, Isolated as Coral Reef Microbiota.</title>
        <authorList>
            <person name="Al-saari N."/>
            <person name="Meirelles P.M."/>
            <person name="Mino S."/>
            <person name="Suda W."/>
            <person name="Oshima K."/>
            <person name="Hattori M."/>
            <person name="Ohkuma M."/>
            <person name="Thompson F.L."/>
            <person name="Gomez-Gil B."/>
            <person name="Sawabe T."/>
            <person name="Sawabe T."/>
        </authorList>
    </citation>
    <scope>NUCLEOTIDE SEQUENCE [LARGE SCALE GENOMIC DNA]</scope>
    <source>
        <strain evidence="2 3">JCM 19237</strain>
    </source>
</reference>
<feature type="domain" description="GGDEF" evidence="1">
    <location>
        <begin position="1"/>
        <end position="43"/>
    </location>
</feature>
<evidence type="ECO:0000313" key="3">
    <source>
        <dbReference type="Proteomes" id="UP000029227"/>
    </source>
</evidence>
<comment type="caution">
    <text evidence="2">The sequence shown here is derived from an EMBL/GenBank/DDBJ whole genome shotgun (WGS) entry which is preliminary data.</text>
</comment>
<dbReference type="InterPro" id="IPR029787">
    <property type="entry name" value="Nucleotide_cyclase"/>
</dbReference>
<proteinExistence type="predicted"/>
<organism evidence="2 3">
    <name type="scientific">Photobacterium aphoticum</name>
    <dbReference type="NCBI Taxonomy" id="754436"/>
    <lineage>
        <taxon>Bacteria</taxon>
        <taxon>Pseudomonadati</taxon>
        <taxon>Pseudomonadota</taxon>
        <taxon>Gammaproteobacteria</taxon>
        <taxon>Vibrionales</taxon>
        <taxon>Vibrionaceae</taxon>
        <taxon>Photobacterium</taxon>
    </lineage>
</organism>
<dbReference type="AlphaFoldDB" id="A0A090QPM1"/>
<protein>
    <recommendedName>
        <fullName evidence="1">GGDEF domain-containing protein</fullName>
    </recommendedName>
</protein>
<dbReference type="Pfam" id="PF00990">
    <property type="entry name" value="GGDEF"/>
    <property type="match status" value="1"/>
</dbReference>
<evidence type="ECO:0000313" key="2">
    <source>
        <dbReference type="EMBL" id="GAL04198.1"/>
    </source>
</evidence>
<dbReference type="STRING" id="754436.JCM19237_2349"/>
<dbReference type="EMBL" id="BBMN01000003">
    <property type="protein sequence ID" value="GAL04198.1"/>
    <property type="molecule type" value="Genomic_DNA"/>
</dbReference>
<dbReference type="PROSITE" id="PS50887">
    <property type="entry name" value="GGDEF"/>
    <property type="match status" value="1"/>
</dbReference>